<comment type="caution">
    <text evidence="2">The sequence shown here is derived from an EMBL/GenBank/DDBJ whole genome shotgun (WGS) entry which is preliminary data.</text>
</comment>
<evidence type="ECO:0000313" key="3">
    <source>
        <dbReference type="Proteomes" id="UP001332243"/>
    </source>
</evidence>
<evidence type="ECO:0000313" key="2">
    <source>
        <dbReference type="EMBL" id="MEE6263887.1"/>
    </source>
</evidence>
<dbReference type="InterPro" id="IPR037401">
    <property type="entry name" value="SnoaL-like"/>
</dbReference>
<dbReference type="Gene3D" id="3.10.450.50">
    <property type="match status" value="1"/>
</dbReference>
<proteinExistence type="predicted"/>
<dbReference type="EMBL" id="JAZGQK010000046">
    <property type="protein sequence ID" value="MEE6263887.1"/>
    <property type="molecule type" value="Genomic_DNA"/>
</dbReference>
<feature type="domain" description="SnoaL-like" evidence="1">
    <location>
        <begin position="26"/>
        <end position="132"/>
    </location>
</feature>
<protein>
    <submittedName>
        <fullName evidence="2">Nuclear transport factor 2 family protein</fullName>
    </submittedName>
</protein>
<gene>
    <name evidence="2" type="ORF">V1633_36105</name>
</gene>
<dbReference type="SUPFAM" id="SSF54427">
    <property type="entry name" value="NTF2-like"/>
    <property type="match status" value="1"/>
</dbReference>
<dbReference type="RefSeq" id="WP_331218681.1">
    <property type="nucleotide sequence ID" value="NZ_JAZGQK010000046.1"/>
</dbReference>
<keyword evidence="3" id="KW-1185">Reference proteome</keyword>
<accession>A0ABU7S5A0</accession>
<name>A0ABU7S5A0_9ACTN</name>
<evidence type="ECO:0000259" key="1">
    <source>
        <dbReference type="Pfam" id="PF12680"/>
    </source>
</evidence>
<dbReference type="Pfam" id="PF12680">
    <property type="entry name" value="SnoaL_2"/>
    <property type="match status" value="1"/>
</dbReference>
<sequence length="152" mass="16416">MTINTNHSSALVAVDPRPRLWENWVALRNGDLSLVDEIVAPTLAVHLATGGDGPARLRGRAELVSWVSMSHTAHPGLRLTVEVGPIIGPDLVAGRWTCTGFRAGRQPLRPLRSVETVSGVDIIRIEGERIVECWSQDDAHAGQDRVVAYAAA</sequence>
<organism evidence="2 3">
    <name type="scientific">Plantactinospora sonchi</name>
    <dbReference type="NCBI Taxonomy" id="1544735"/>
    <lineage>
        <taxon>Bacteria</taxon>
        <taxon>Bacillati</taxon>
        <taxon>Actinomycetota</taxon>
        <taxon>Actinomycetes</taxon>
        <taxon>Micromonosporales</taxon>
        <taxon>Micromonosporaceae</taxon>
        <taxon>Plantactinospora</taxon>
    </lineage>
</organism>
<reference evidence="2 3" key="1">
    <citation type="submission" date="2024-01" db="EMBL/GenBank/DDBJ databases">
        <title>Genome insights into Plantactinospora sonchi sp. nov.</title>
        <authorList>
            <person name="Wang L."/>
        </authorList>
    </citation>
    <scope>NUCLEOTIDE SEQUENCE [LARGE SCALE GENOMIC DNA]</scope>
    <source>
        <strain evidence="2 3">NEAU-QY2</strain>
    </source>
</reference>
<dbReference type="Proteomes" id="UP001332243">
    <property type="component" value="Unassembled WGS sequence"/>
</dbReference>
<dbReference type="InterPro" id="IPR032710">
    <property type="entry name" value="NTF2-like_dom_sf"/>
</dbReference>